<accession>A0A432Y9H7</accession>
<evidence type="ECO:0000256" key="4">
    <source>
        <dbReference type="ARBA" id="ARBA00023080"/>
    </source>
</evidence>
<keyword evidence="11" id="KW-1185">Reference proteome</keyword>
<sequence length="201" mass="22253">MARKLILGSSSPYRRELMERLHLDFETFKPEIDEQALPDETPQALVKRLAEEKAIKVAGSMPNAQDALIIGSDQVAVCHDEILGKPHTQDRAVEQLMSFVGQRVTFYTGLSLYDAREGKSQTVCEPFYVTFRSDISEAEIRRYVALEQPLNCAGSFKSEGLGTALFAELSGKDPNSLIGLPTITLLELLRNVGVNPLAQQD</sequence>
<evidence type="ECO:0000256" key="1">
    <source>
        <dbReference type="ARBA" id="ARBA00004496"/>
    </source>
</evidence>
<feature type="active site" description="Proton acceptor" evidence="9">
    <location>
        <position position="73"/>
    </location>
</feature>
<dbReference type="Pfam" id="PF02545">
    <property type="entry name" value="Maf"/>
    <property type="match status" value="1"/>
</dbReference>
<comment type="subcellular location">
    <subcellularLocation>
        <location evidence="1 9">Cytoplasm</location>
    </subcellularLocation>
</comment>
<dbReference type="SUPFAM" id="SSF52972">
    <property type="entry name" value="ITPase-like"/>
    <property type="match status" value="1"/>
</dbReference>
<dbReference type="CDD" id="cd00555">
    <property type="entry name" value="Maf"/>
    <property type="match status" value="1"/>
</dbReference>
<dbReference type="InterPro" id="IPR029001">
    <property type="entry name" value="ITPase-like_fam"/>
</dbReference>
<comment type="caution">
    <text evidence="9">Lacks conserved residue(s) required for the propagation of feature annotation.</text>
</comment>
<evidence type="ECO:0000256" key="7">
    <source>
        <dbReference type="ARBA" id="ARBA00060749"/>
    </source>
</evidence>
<organism evidence="10 11">
    <name type="scientific">Idiomarina fontislapidosi</name>
    <dbReference type="NCBI Taxonomy" id="263723"/>
    <lineage>
        <taxon>Bacteria</taxon>
        <taxon>Pseudomonadati</taxon>
        <taxon>Pseudomonadota</taxon>
        <taxon>Gammaproteobacteria</taxon>
        <taxon>Alteromonadales</taxon>
        <taxon>Idiomarinaceae</taxon>
        <taxon>Idiomarina</taxon>
    </lineage>
</organism>
<evidence type="ECO:0000256" key="8">
    <source>
        <dbReference type="ARBA" id="ARBA00068163"/>
    </source>
</evidence>
<proteinExistence type="inferred from homology"/>
<dbReference type="Gene3D" id="3.90.950.10">
    <property type="match status" value="1"/>
</dbReference>
<dbReference type="PIRSF" id="PIRSF006305">
    <property type="entry name" value="Maf"/>
    <property type="match status" value="1"/>
</dbReference>
<keyword evidence="4 9" id="KW-0546">Nucleotide metabolism</keyword>
<evidence type="ECO:0000313" key="11">
    <source>
        <dbReference type="Proteomes" id="UP000287330"/>
    </source>
</evidence>
<evidence type="ECO:0000256" key="6">
    <source>
        <dbReference type="ARBA" id="ARBA00053369"/>
    </source>
</evidence>
<evidence type="ECO:0000256" key="3">
    <source>
        <dbReference type="ARBA" id="ARBA00022801"/>
    </source>
</evidence>
<dbReference type="FunFam" id="3.90.950.10:FF:000005">
    <property type="entry name" value="7-methyl-GTP pyrophosphatase"/>
    <property type="match status" value="1"/>
</dbReference>
<comment type="function">
    <text evidence="6 9">Nucleoside triphosphate pyrophosphatase that hydrolyzes 7-methyl-GTP (m(7)GTP). May have a dual role in cell division arrest and in preventing the incorporation of modified nucleotides into cellular nucleic acids.</text>
</comment>
<dbReference type="RefSeq" id="WP_110573150.1">
    <property type="nucleotide sequence ID" value="NZ_PIPV01000002.1"/>
</dbReference>
<reference evidence="11" key="1">
    <citation type="journal article" date="2018" name="Front. Microbiol.">
        <title>Genome-Based Analysis Reveals the Taxonomy and Diversity of the Family Idiomarinaceae.</title>
        <authorList>
            <person name="Liu Y."/>
            <person name="Lai Q."/>
            <person name="Shao Z."/>
        </authorList>
    </citation>
    <scope>NUCLEOTIDE SEQUENCE [LARGE SCALE GENOMIC DNA]</scope>
    <source>
        <strain evidence="11">F23</strain>
    </source>
</reference>
<dbReference type="OrthoDB" id="9813694at2"/>
<dbReference type="NCBIfam" id="TIGR00172">
    <property type="entry name" value="maf"/>
    <property type="match status" value="1"/>
</dbReference>
<dbReference type="GO" id="GO:0005737">
    <property type="term" value="C:cytoplasm"/>
    <property type="evidence" value="ECO:0007669"/>
    <property type="project" value="UniProtKB-SubCell"/>
</dbReference>
<dbReference type="PANTHER" id="PTHR43213:SF10">
    <property type="entry name" value="7-METHYL-GTP PYROPHOSPHATASE"/>
    <property type="match status" value="1"/>
</dbReference>
<dbReference type="InterPro" id="IPR003697">
    <property type="entry name" value="Maf-like"/>
</dbReference>
<dbReference type="PANTHER" id="PTHR43213">
    <property type="entry name" value="BIFUNCTIONAL DTTP/UTP PYROPHOSPHATASE/METHYLTRANSFERASE PROTEIN-RELATED"/>
    <property type="match status" value="1"/>
</dbReference>
<dbReference type="EC" id="3.6.1.-" evidence="9"/>
<feature type="site" description="Important for substrate specificity" evidence="9">
    <location>
        <position position="13"/>
    </location>
</feature>
<comment type="similarity">
    <text evidence="7 9">Belongs to the Maf family. YceF subfamily.</text>
</comment>
<comment type="caution">
    <text evidence="10">The sequence shown here is derived from an EMBL/GenBank/DDBJ whole genome shotgun (WGS) entry which is preliminary data.</text>
</comment>
<feature type="site" description="Important for substrate specificity" evidence="9">
    <location>
        <position position="159"/>
    </location>
</feature>
<keyword evidence="2 9" id="KW-0963">Cytoplasm</keyword>
<dbReference type="GO" id="GO:0047429">
    <property type="term" value="F:nucleoside triphosphate diphosphatase activity"/>
    <property type="evidence" value="ECO:0007669"/>
    <property type="project" value="InterPro"/>
</dbReference>
<comment type="cofactor">
    <cofactor evidence="9">
        <name>a divalent metal cation</name>
        <dbReference type="ChEBI" id="CHEBI:60240"/>
    </cofactor>
</comment>
<name>A0A432Y9H7_9GAMM</name>
<evidence type="ECO:0000313" key="10">
    <source>
        <dbReference type="EMBL" id="RUO57639.1"/>
    </source>
</evidence>
<dbReference type="HAMAP" id="MF_00528">
    <property type="entry name" value="Maf"/>
    <property type="match status" value="1"/>
</dbReference>
<dbReference type="AlphaFoldDB" id="A0A432Y9H7"/>
<evidence type="ECO:0000256" key="9">
    <source>
        <dbReference type="HAMAP-Rule" id="MF_00528"/>
    </source>
</evidence>
<dbReference type="Proteomes" id="UP000287330">
    <property type="component" value="Unassembled WGS sequence"/>
</dbReference>
<evidence type="ECO:0000256" key="5">
    <source>
        <dbReference type="ARBA" id="ARBA00050213"/>
    </source>
</evidence>
<gene>
    <name evidence="10" type="ORF">CWE25_04005</name>
</gene>
<feature type="site" description="Important for substrate specificity" evidence="9">
    <location>
        <position position="74"/>
    </location>
</feature>
<dbReference type="GO" id="GO:0009117">
    <property type="term" value="P:nucleotide metabolic process"/>
    <property type="evidence" value="ECO:0007669"/>
    <property type="project" value="UniProtKB-KW"/>
</dbReference>
<comment type="catalytic activity">
    <reaction evidence="5 9">
        <text>N(7)-methyl-GTP + H2O = N(7)-methyl-GMP + diphosphate + H(+)</text>
        <dbReference type="Rhea" id="RHEA:58744"/>
        <dbReference type="ChEBI" id="CHEBI:15377"/>
        <dbReference type="ChEBI" id="CHEBI:15378"/>
        <dbReference type="ChEBI" id="CHEBI:33019"/>
        <dbReference type="ChEBI" id="CHEBI:58285"/>
        <dbReference type="ChEBI" id="CHEBI:87133"/>
    </reaction>
</comment>
<evidence type="ECO:0000256" key="2">
    <source>
        <dbReference type="ARBA" id="ARBA00022490"/>
    </source>
</evidence>
<protein>
    <recommendedName>
        <fullName evidence="8 9">7-methyl-GTP pyrophosphatase</fullName>
        <shortName evidence="9">m(7)GTP pyrophosphatase</shortName>
        <ecNumber evidence="9">3.6.1.-</ecNumber>
    </recommendedName>
</protein>
<dbReference type="EMBL" id="PIPV01000002">
    <property type="protein sequence ID" value="RUO57639.1"/>
    <property type="molecule type" value="Genomic_DNA"/>
</dbReference>
<keyword evidence="3 9" id="KW-0378">Hydrolase</keyword>